<organism evidence="2 3">
    <name type="scientific">Dreissena polymorpha</name>
    <name type="common">Zebra mussel</name>
    <name type="synonym">Mytilus polymorpha</name>
    <dbReference type="NCBI Taxonomy" id="45954"/>
    <lineage>
        <taxon>Eukaryota</taxon>
        <taxon>Metazoa</taxon>
        <taxon>Spiralia</taxon>
        <taxon>Lophotrochozoa</taxon>
        <taxon>Mollusca</taxon>
        <taxon>Bivalvia</taxon>
        <taxon>Autobranchia</taxon>
        <taxon>Heteroconchia</taxon>
        <taxon>Euheterodonta</taxon>
        <taxon>Imparidentia</taxon>
        <taxon>Neoheterodontei</taxon>
        <taxon>Myida</taxon>
        <taxon>Dreissenoidea</taxon>
        <taxon>Dreissenidae</taxon>
        <taxon>Dreissena</taxon>
    </lineage>
</organism>
<evidence type="ECO:0000256" key="1">
    <source>
        <dbReference type="SAM" id="MobiDB-lite"/>
    </source>
</evidence>
<sequence>MFHIHTFREKLGWKTEIARHAPGCKEAMEKLKNIPDDEKEASKMKHDDGDFVYCLPRNRHDKRGRYDPYDLQVVSPNESRSQKVYWTVSASFVTRVVQDSTDVEGESFNTPILWWLWERRLFYFINSLPVFVKFRKWKTFKMWKKAIRLQKSSQSQTKLYKSLFVANEVLQGCLIHIRSLCEAASGSLTGLGKGDSAICLIKLDKSATLTLDEFKGVQQEQTDMSWKQLSALRDKIIEIAWESCATVAEMEGITHGIRPGSPRKVKIKVPQTDGPADLSNKALRIQAKYGVKPLAKKKEDENKSDKPTYAQIADWRKILQRLASFLCSIDYLVLEMLRRLVVTATRHLLDHLVASYNVTQEEEEKQEDLESLADSDDSMTTGTTIRSRPLSRTSSSTSRVPLKSQNVTQSGYVIPQFDFEQHEIYEGPPDVDEVLEQIRQQDVVEEFSAPVFSLQLVLTVPQHARDPHTAHRTDLMQTPSAQNPYLKQAFMEGNASKKTVKFEAETSAMEIPEEGHEESEYESEYSGESEGEDMSQSEEERGTDEDLAYPEDKRKVQGKTVVSLSPNEHEVKMGIKQIIGMFEGTIAKFTSMTREPKLAVFCRPPIFDLKLNYDEEEEEDRKELIRPWPDLDFVFSDDPDYQALLAEINTYVTMFIELVKQYASNFETFCVMVDKCLRLNIEESMARRQWSTDEFSTVLSSHTDMIRNMKQMTILRRVAMIHVYSKNFRDTCLPFPVNIVAKVNKALPLIAIKRNEDLLTIIKGASKKLDNYPKSVEEFVEHLSFLGKMSSELPALEREFEIVNKLFTIARSYNVQITDEELALYQTLGPDFITLKNIILYADAKKDENIRKFSQDLDMLIYKIRNKLMDLKNKVRDPDLLHTDTNAMGALETIKFLQEEVQALSVKARSYASYQERFGSSLSHSKSRLIGEEFMYMNMTKRDDFSAQDIQADLSEVERDLTLRRLLWQSQEEWTSL</sequence>
<dbReference type="GO" id="GO:0007018">
    <property type="term" value="P:microtubule-based movement"/>
    <property type="evidence" value="ECO:0007669"/>
    <property type="project" value="InterPro"/>
</dbReference>
<dbReference type="GO" id="GO:0045505">
    <property type="term" value="F:dynein intermediate chain binding"/>
    <property type="evidence" value="ECO:0007669"/>
    <property type="project" value="InterPro"/>
</dbReference>
<feature type="compositionally biased region" description="Low complexity" evidence="1">
    <location>
        <begin position="383"/>
        <end position="399"/>
    </location>
</feature>
<dbReference type="PANTHER" id="PTHR45703:SF36">
    <property type="entry name" value="DYNEIN HEAVY CHAIN, CYTOPLASMIC"/>
    <property type="match status" value="1"/>
</dbReference>
<proteinExistence type="predicted"/>
<reference evidence="2" key="1">
    <citation type="journal article" date="2019" name="bioRxiv">
        <title>The Genome of the Zebra Mussel, Dreissena polymorpha: A Resource for Invasive Species Research.</title>
        <authorList>
            <person name="McCartney M.A."/>
            <person name="Auch B."/>
            <person name="Kono T."/>
            <person name="Mallez S."/>
            <person name="Zhang Y."/>
            <person name="Obille A."/>
            <person name="Becker A."/>
            <person name="Abrahante J.E."/>
            <person name="Garbe J."/>
            <person name="Badalamenti J.P."/>
            <person name="Herman A."/>
            <person name="Mangelson H."/>
            <person name="Liachko I."/>
            <person name="Sullivan S."/>
            <person name="Sone E.D."/>
            <person name="Koren S."/>
            <person name="Silverstein K.A.T."/>
            <person name="Beckman K.B."/>
            <person name="Gohl D.M."/>
        </authorList>
    </citation>
    <scope>NUCLEOTIDE SEQUENCE</scope>
    <source>
        <strain evidence="2">Duluth1</strain>
        <tissue evidence="2">Whole animal</tissue>
    </source>
</reference>
<dbReference type="AlphaFoldDB" id="A0A9D4L4E3"/>
<accession>A0A9D4L4E3</accession>
<gene>
    <name evidence="2" type="ORF">DPMN_093725</name>
</gene>
<feature type="region of interest" description="Disordered" evidence="1">
    <location>
        <begin position="363"/>
        <end position="402"/>
    </location>
</feature>
<dbReference type="GO" id="GO:0030286">
    <property type="term" value="C:dynein complex"/>
    <property type="evidence" value="ECO:0007669"/>
    <property type="project" value="InterPro"/>
</dbReference>
<dbReference type="GO" id="GO:0051959">
    <property type="term" value="F:dynein light intermediate chain binding"/>
    <property type="evidence" value="ECO:0007669"/>
    <property type="project" value="InterPro"/>
</dbReference>
<dbReference type="InterPro" id="IPR026983">
    <property type="entry name" value="DHC"/>
</dbReference>
<feature type="compositionally biased region" description="Acidic residues" evidence="1">
    <location>
        <begin position="363"/>
        <end position="377"/>
    </location>
</feature>
<name>A0A9D4L4E3_DREPO</name>
<evidence type="ECO:0000313" key="2">
    <source>
        <dbReference type="EMBL" id="KAH3851245.1"/>
    </source>
</evidence>
<keyword evidence="3" id="KW-1185">Reference proteome</keyword>
<feature type="compositionally biased region" description="Acidic residues" evidence="1">
    <location>
        <begin position="511"/>
        <end position="549"/>
    </location>
</feature>
<protein>
    <submittedName>
        <fullName evidence="2">Uncharacterized protein</fullName>
    </submittedName>
</protein>
<feature type="region of interest" description="Disordered" evidence="1">
    <location>
        <begin position="507"/>
        <end position="550"/>
    </location>
</feature>
<comment type="caution">
    <text evidence="2">The sequence shown here is derived from an EMBL/GenBank/DDBJ whole genome shotgun (WGS) entry which is preliminary data.</text>
</comment>
<evidence type="ECO:0000313" key="3">
    <source>
        <dbReference type="Proteomes" id="UP000828390"/>
    </source>
</evidence>
<reference evidence="2" key="2">
    <citation type="submission" date="2020-11" db="EMBL/GenBank/DDBJ databases">
        <authorList>
            <person name="McCartney M.A."/>
            <person name="Auch B."/>
            <person name="Kono T."/>
            <person name="Mallez S."/>
            <person name="Becker A."/>
            <person name="Gohl D.M."/>
            <person name="Silverstein K.A.T."/>
            <person name="Koren S."/>
            <person name="Bechman K.B."/>
            <person name="Herman A."/>
            <person name="Abrahante J.E."/>
            <person name="Garbe J."/>
        </authorList>
    </citation>
    <scope>NUCLEOTIDE SEQUENCE</scope>
    <source>
        <strain evidence="2">Duluth1</strain>
        <tissue evidence="2">Whole animal</tissue>
    </source>
</reference>
<dbReference type="PANTHER" id="PTHR45703">
    <property type="entry name" value="DYNEIN HEAVY CHAIN"/>
    <property type="match status" value="1"/>
</dbReference>
<dbReference type="EMBL" id="JAIWYP010000003">
    <property type="protein sequence ID" value="KAH3851245.1"/>
    <property type="molecule type" value="Genomic_DNA"/>
</dbReference>
<dbReference type="Proteomes" id="UP000828390">
    <property type="component" value="Unassembled WGS sequence"/>
</dbReference>